<proteinExistence type="predicted"/>
<sequence length="233" mass="25607">MKSIKILLMTLLIFASNPLFAEARKPVGITPDIMSVTIKIDGKDVDVKRNQDNDNTIKPAFAKTSRACPPFCIQPMSLGNGVETIGEVEVVNYIKKMSKGDQSIMLIDSRTPEWLVRGTIPSAINVPWTELVPAKGATTKGIVNILSKHFGVKLAKDKDIDDADEAIVEGKAASAFDYSKAKTLVMFCNGMWCGQSPASIKILVKYGYPVDKIKYFRGGMQTWELLGFSTIKK</sequence>
<accession>A0A7V2T4J1</accession>
<dbReference type="Pfam" id="PF00581">
    <property type="entry name" value="Rhodanese"/>
    <property type="match status" value="1"/>
</dbReference>
<evidence type="ECO:0000259" key="2">
    <source>
        <dbReference type="PROSITE" id="PS50206"/>
    </source>
</evidence>
<keyword evidence="1" id="KW-0732">Signal</keyword>
<comment type="caution">
    <text evidence="3">The sequence shown here is derived from an EMBL/GenBank/DDBJ whole genome shotgun (WGS) entry which is preliminary data.</text>
</comment>
<name>A0A7V2T4J1_LEUMU</name>
<evidence type="ECO:0000256" key="1">
    <source>
        <dbReference type="SAM" id="SignalP"/>
    </source>
</evidence>
<dbReference type="InterPro" id="IPR001763">
    <property type="entry name" value="Rhodanese-like_dom"/>
</dbReference>
<dbReference type="PROSITE" id="PS50206">
    <property type="entry name" value="RHODANESE_3"/>
    <property type="match status" value="1"/>
</dbReference>
<protein>
    <submittedName>
        <fullName evidence="3">Rhodanese-like domain-containing protein</fullName>
    </submittedName>
</protein>
<gene>
    <name evidence="3" type="ORF">ENJ51_10305</name>
</gene>
<dbReference type="SUPFAM" id="SSF52821">
    <property type="entry name" value="Rhodanese/Cell cycle control phosphatase"/>
    <property type="match status" value="1"/>
</dbReference>
<dbReference type="Proteomes" id="UP000885750">
    <property type="component" value="Unassembled WGS sequence"/>
</dbReference>
<dbReference type="EMBL" id="DRMS01000387">
    <property type="protein sequence ID" value="HFC93191.1"/>
    <property type="molecule type" value="Genomic_DNA"/>
</dbReference>
<organism evidence="3">
    <name type="scientific">Leucothrix mucor</name>
    <dbReference type="NCBI Taxonomy" id="45248"/>
    <lineage>
        <taxon>Bacteria</taxon>
        <taxon>Pseudomonadati</taxon>
        <taxon>Pseudomonadota</taxon>
        <taxon>Gammaproteobacteria</taxon>
        <taxon>Thiotrichales</taxon>
        <taxon>Thiotrichaceae</taxon>
        <taxon>Leucothrix</taxon>
    </lineage>
</organism>
<evidence type="ECO:0000313" key="3">
    <source>
        <dbReference type="EMBL" id="HFC93191.1"/>
    </source>
</evidence>
<reference evidence="3" key="1">
    <citation type="journal article" date="2020" name="mSystems">
        <title>Genome- and Community-Level Interaction Insights into Carbon Utilization and Element Cycling Functions of Hydrothermarchaeota in Hydrothermal Sediment.</title>
        <authorList>
            <person name="Zhou Z."/>
            <person name="Liu Y."/>
            <person name="Xu W."/>
            <person name="Pan J."/>
            <person name="Luo Z.H."/>
            <person name="Li M."/>
        </authorList>
    </citation>
    <scope>NUCLEOTIDE SEQUENCE [LARGE SCALE GENOMIC DNA]</scope>
    <source>
        <strain evidence="3">HyVt-493</strain>
    </source>
</reference>
<dbReference type="AlphaFoldDB" id="A0A7V2T4J1"/>
<feature type="signal peptide" evidence="1">
    <location>
        <begin position="1"/>
        <end position="21"/>
    </location>
</feature>
<dbReference type="SMART" id="SM00450">
    <property type="entry name" value="RHOD"/>
    <property type="match status" value="1"/>
</dbReference>
<feature type="domain" description="Rhodanese" evidence="2">
    <location>
        <begin position="100"/>
        <end position="232"/>
    </location>
</feature>
<feature type="chain" id="PRO_5031404257" evidence="1">
    <location>
        <begin position="22"/>
        <end position="233"/>
    </location>
</feature>
<dbReference type="InterPro" id="IPR036873">
    <property type="entry name" value="Rhodanese-like_dom_sf"/>
</dbReference>
<dbReference type="Gene3D" id="3.40.250.10">
    <property type="entry name" value="Rhodanese-like domain"/>
    <property type="match status" value="1"/>
</dbReference>